<dbReference type="Proteomes" id="UP000011529">
    <property type="component" value="Unassembled WGS sequence"/>
</dbReference>
<feature type="compositionally biased region" description="Polar residues" evidence="1">
    <location>
        <begin position="48"/>
        <end position="61"/>
    </location>
</feature>
<organism evidence="2 3">
    <name type="scientific">Rhodopirellula europaea 6C</name>
    <dbReference type="NCBI Taxonomy" id="1263867"/>
    <lineage>
        <taxon>Bacteria</taxon>
        <taxon>Pseudomonadati</taxon>
        <taxon>Planctomycetota</taxon>
        <taxon>Planctomycetia</taxon>
        <taxon>Pirellulales</taxon>
        <taxon>Pirellulaceae</taxon>
        <taxon>Rhodopirellula</taxon>
    </lineage>
</organism>
<feature type="compositionally biased region" description="Polar residues" evidence="1">
    <location>
        <begin position="1"/>
        <end position="16"/>
    </location>
</feature>
<reference evidence="2" key="2">
    <citation type="journal article" date="2013" name="Mar. Genomics">
        <title>Expression of sulfatases in Rhodopirellula baltica and the diversity of sulfatases in the genus Rhodopirellula.</title>
        <authorList>
            <person name="Wegner C.E."/>
            <person name="Richter-Heitmann T."/>
            <person name="Klindworth A."/>
            <person name="Klockow C."/>
            <person name="Richter M."/>
            <person name="Achstetter T."/>
            <person name="Glockner F.O."/>
            <person name="Harder J."/>
        </authorList>
    </citation>
    <scope>NUCLEOTIDE SEQUENCE [LARGE SCALE GENOMIC DNA]</scope>
    <source>
        <strain evidence="2">6C</strain>
    </source>
</reference>
<sequence>MSTSQIEKSSPRTESTGDGGLRSKADQTFISIDSKATIRRGDPHRSQTKPPTASHFLTASR</sequence>
<gene>
    <name evidence="2" type="ORF">RE6C_01905</name>
</gene>
<keyword evidence="3" id="KW-1185">Reference proteome</keyword>
<dbReference type="EMBL" id="ANMO01000097">
    <property type="protein sequence ID" value="EMB17367.1"/>
    <property type="molecule type" value="Genomic_DNA"/>
</dbReference>
<accession>M2AXC4</accession>
<reference evidence="2" key="1">
    <citation type="submission" date="2012-11" db="EMBL/GenBank/DDBJ databases">
        <title>Permanent draft genomes of Rhodopirellula europaea strain SH398 and 6C.</title>
        <authorList>
            <person name="Richter M."/>
            <person name="Richter-Heitmann T."/>
            <person name="Frank C."/>
            <person name="Harder J."/>
            <person name="Glockner F.O."/>
        </authorList>
    </citation>
    <scope>NUCLEOTIDE SEQUENCE</scope>
    <source>
        <strain evidence="2">6C</strain>
    </source>
</reference>
<dbReference type="PATRIC" id="fig|1263867.3.peg.2020"/>
<proteinExistence type="predicted"/>
<evidence type="ECO:0000313" key="3">
    <source>
        <dbReference type="Proteomes" id="UP000011529"/>
    </source>
</evidence>
<protein>
    <submittedName>
        <fullName evidence="2">Uncharacterized protein</fullName>
    </submittedName>
</protein>
<evidence type="ECO:0000256" key="1">
    <source>
        <dbReference type="SAM" id="MobiDB-lite"/>
    </source>
</evidence>
<evidence type="ECO:0000313" key="2">
    <source>
        <dbReference type="EMBL" id="EMB17367.1"/>
    </source>
</evidence>
<feature type="region of interest" description="Disordered" evidence="1">
    <location>
        <begin position="1"/>
        <end position="61"/>
    </location>
</feature>
<comment type="caution">
    <text evidence="2">The sequence shown here is derived from an EMBL/GenBank/DDBJ whole genome shotgun (WGS) entry which is preliminary data.</text>
</comment>
<dbReference type="AlphaFoldDB" id="M2AXC4"/>
<name>M2AXC4_9BACT</name>